<accession>A0A6I4ZXF8</accession>
<sequence length="290" mass="33869">MPKKRREKMKQAELHNFLQRYFLANQCEILDNQQGVMTVQLTDELDETLMNRPFYWNYVKRVGGKGIPMKVTFITNPDKKEEKGEWIHFGSPRLHQIFNTLKDKGKVTKQYEKIDGLTHQTALTPWLNINLSIHYQGTHKRNEILSVGIHLITGAIVPEFLEKVNNVQLTPIIPDYCFTLTPIIRVSSALKRIEKYTENQISSHEDSWIDASHKKLQDEKELLDYFYSKQIEVHSEMSEEELEGVNAAKERYQSELAKLAERFEPKVSLEIINSGMFYFVQQTSFSLLKS</sequence>
<feature type="coiled-coil region" evidence="1">
    <location>
        <begin position="235"/>
        <end position="262"/>
    </location>
</feature>
<dbReference type="Proteomes" id="UP000468638">
    <property type="component" value="Unassembled WGS sequence"/>
</dbReference>
<keyword evidence="1" id="KW-0175">Coiled coil</keyword>
<evidence type="ECO:0000313" key="2">
    <source>
        <dbReference type="EMBL" id="MYL33496.1"/>
    </source>
</evidence>
<comment type="caution">
    <text evidence="2">The sequence shown here is derived from an EMBL/GenBank/DDBJ whole genome shotgun (WGS) entry which is preliminary data.</text>
</comment>
<dbReference type="AlphaFoldDB" id="A0A6I4ZXF8"/>
<dbReference type="Pfam" id="PF11079">
    <property type="entry name" value="YqhG"/>
    <property type="match status" value="1"/>
</dbReference>
<evidence type="ECO:0008006" key="4">
    <source>
        <dbReference type="Google" id="ProtNLM"/>
    </source>
</evidence>
<name>A0A6I4ZXF8_9BACI</name>
<evidence type="ECO:0000313" key="3">
    <source>
        <dbReference type="Proteomes" id="UP000468638"/>
    </source>
</evidence>
<evidence type="ECO:0000256" key="1">
    <source>
        <dbReference type="SAM" id="Coils"/>
    </source>
</evidence>
<reference evidence="2 3" key="1">
    <citation type="submission" date="2019-11" db="EMBL/GenBank/DDBJ databases">
        <title>Genome sequences of 17 halophilic strains isolated from different environments.</title>
        <authorList>
            <person name="Furrow R.E."/>
        </authorList>
    </citation>
    <scope>NUCLEOTIDE SEQUENCE [LARGE SCALE GENOMIC DNA]</scope>
    <source>
        <strain evidence="2 3">22514_16_FS</strain>
    </source>
</reference>
<dbReference type="InterPro" id="IPR024562">
    <property type="entry name" value="YqhG"/>
</dbReference>
<gene>
    <name evidence="2" type="ORF">GLW05_07785</name>
</gene>
<dbReference type="EMBL" id="WMEQ01000004">
    <property type="protein sequence ID" value="MYL33496.1"/>
    <property type="molecule type" value="Genomic_DNA"/>
</dbReference>
<proteinExistence type="predicted"/>
<protein>
    <recommendedName>
        <fullName evidence="4">YqhG family protein</fullName>
    </recommendedName>
</protein>
<organism evidence="2 3">
    <name type="scientific">Pontibacillus yanchengensis</name>
    <dbReference type="NCBI Taxonomy" id="462910"/>
    <lineage>
        <taxon>Bacteria</taxon>
        <taxon>Bacillati</taxon>
        <taxon>Bacillota</taxon>
        <taxon>Bacilli</taxon>
        <taxon>Bacillales</taxon>
        <taxon>Bacillaceae</taxon>
        <taxon>Pontibacillus</taxon>
    </lineage>
</organism>